<sequence>MNAFEPVIFMEHETIIGGFKCLYWLVKNEISHHTNYSKLLWPSSSAVGSRNNYHSYRIIDEMIEEPLVAEMSVPSHQP</sequence>
<dbReference type="Proteomes" id="UP001152622">
    <property type="component" value="Chromosome 4"/>
</dbReference>
<organism evidence="1 2">
    <name type="scientific">Synaphobranchus kaupii</name>
    <name type="common">Kaup's arrowtooth eel</name>
    <dbReference type="NCBI Taxonomy" id="118154"/>
    <lineage>
        <taxon>Eukaryota</taxon>
        <taxon>Metazoa</taxon>
        <taxon>Chordata</taxon>
        <taxon>Craniata</taxon>
        <taxon>Vertebrata</taxon>
        <taxon>Euteleostomi</taxon>
        <taxon>Actinopterygii</taxon>
        <taxon>Neopterygii</taxon>
        <taxon>Teleostei</taxon>
        <taxon>Anguilliformes</taxon>
        <taxon>Synaphobranchidae</taxon>
        <taxon>Synaphobranchus</taxon>
    </lineage>
</organism>
<evidence type="ECO:0000313" key="2">
    <source>
        <dbReference type="Proteomes" id="UP001152622"/>
    </source>
</evidence>
<comment type="caution">
    <text evidence="1">The sequence shown here is derived from an EMBL/GenBank/DDBJ whole genome shotgun (WGS) entry which is preliminary data.</text>
</comment>
<dbReference type="OrthoDB" id="10059291at2759"/>
<dbReference type="EMBL" id="JAINUF010000004">
    <property type="protein sequence ID" value="KAJ8364069.1"/>
    <property type="molecule type" value="Genomic_DNA"/>
</dbReference>
<name>A0A9Q1J261_SYNKA</name>
<reference evidence="1" key="1">
    <citation type="journal article" date="2023" name="Science">
        <title>Genome structures resolve the early diversification of teleost fishes.</title>
        <authorList>
            <person name="Parey E."/>
            <person name="Louis A."/>
            <person name="Montfort J."/>
            <person name="Bouchez O."/>
            <person name="Roques C."/>
            <person name="Iampietro C."/>
            <person name="Lluch J."/>
            <person name="Castinel A."/>
            <person name="Donnadieu C."/>
            <person name="Desvignes T."/>
            <person name="Floi Bucao C."/>
            <person name="Jouanno E."/>
            <person name="Wen M."/>
            <person name="Mejri S."/>
            <person name="Dirks R."/>
            <person name="Jansen H."/>
            <person name="Henkel C."/>
            <person name="Chen W.J."/>
            <person name="Zahm M."/>
            <person name="Cabau C."/>
            <person name="Klopp C."/>
            <person name="Thompson A.W."/>
            <person name="Robinson-Rechavi M."/>
            <person name="Braasch I."/>
            <person name="Lecointre G."/>
            <person name="Bobe J."/>
            <person name="Postlethwait J.H."/>
            <person name="Berthelot C."/>
            <person name="Roest Crollius H."/>
            <person name="Guiguen Y."/>
        </authorList>
    </citation>
    <scope>NUCLEOTIDE SEQUENCE</scope>
    <source>
        <strain evidence="1">WJC10195</strain>
    </source>
</reference>
<dbReference type="AlphaFoldDB" id="A0A9Q1J261"/>
<keyword evidence="2" id="KW-1185">Reference proteome</keyword>
<accession>A0A9Q1J261</accession>
<proteinExistence type="predicted"/>
<evidence type="ECO:0000313" key="1">
    <source>
        <dbReference type="EMBL" id="KAJ8364069.1"/>
    </source>
</evidence>
<protein>
    <submittedName>
        <fullName evidence="1">Uncharacterized protein</fullName>
    </submittedName>
</protein>
<gene>
    <name evidence="1" type="ORF">SKAU_G00129000</name>
</gene>